<dbReference type="InterPro" id="IPR031778">
    <property type="entry name" value="Sortilin_N"/>
</dbReference>
<name>A0A0B3Y765_9ALTE</name>
<dbReference type="PANTHER" id="PTHR12106">
    <property type="entry name" value="SORTILIN RELATED"/>
    <property type="match status" value="1"/>
</dbReference>
<dbReference type="Gene3D" id="2.60.40.4070">
    <property type="match status" value="1"/>
</dbReference>
<organism evidence="4 5">
    <name type="scientific">Alteromonas marina</name>
    <dbReference type="NCBI Taxonomy" id="203795"/>
    <lineage>
        <taxon>Bacteria</taxon>
        <taxon>Pseudomonadati</taxon>
        <taxon>Pseudomonadota</taxon>
        <taxon>Gammaproteobacteria</taxon>
        <taxon>Alteromonadales</taxon>
        <taxon>Alteromonadaceae</taxon>
        <taxon>Alteromonas/Salinimonas group</taxon>
        <taxon>Alteromonas</taxon>
    </lineage>
</organism>
<keyword evidence="4" id="KW-0378">Hydrolase</keyword>
<dbReference type="SUPFAM" id="SSF50939">
    <property type="entry name" value="Sialidases"/>
    <property type="match status" value="1"/>
</dbReference>
<reference evidence="4 5" key="1">
    <citation type="submission" date="2014-12" db="EMBL/GenBank/DDBJ databases">
        <title>Genome sequencing of Alteromonas marina AD001.</title>
        <authorList>
            <person name="Adrian T.G.S."/>
            <person name="Chan K.G."/>
        </authorList>
    </citation>
    <scope>NUCLEOTIDE SEQUENCE [LARGE SCALE GENOMIC DNA]</scope>
    <source>
        <strain evidence="4 5">AD001</strain>
    </source>
</reference>
<feature type="signal peptide" evidence="2">
    <location>
        <begin position="1"/>
        <end position="31"/>
    </location>
</feature>
<dbReference type="InterPro" id="IPR050310">
    <property type="entry name" value="VPS10-sortilin"/>
</dbReference>
<dbReference type="Pfam" id="PF15902">
    <property type="entry name" value="Sortilin-Vps10"/>
    <property type="match status" value="1"/>
</dbReference>
<keyword evidence="5" id="KW-1185">Reference proteome</keyword>
<evidence type="ECO:0000256" key="1">
    <source>
        <dbReference type="ARBA" id="ARBA00022737"/>
    </source>
</evidence>
<dbReference type="SUPFAM" id="SSF110296">
    <property type="entry name" value="Oligoxyloglucan reducing end-specific cellobiohydrolase"/>
    <property type="match status" value="3"/>
</dbReference>
<evidence type="ECO:0000313" key="5">
    <source>
        <dbReference type="Proteomes" id="UP000031197"/>
    </source>
</evidence>
<dbReference type="InterPro" id="IPR015943">
    <property type="entry name" value="WD40/YVTN_repeat-like_dom_sf"/>
</dbReference>
<dbReference type="Proteomes" id="UP000031197">
    <property type="component" value="Unassembled WGS sequence"/>
</dbReference>
<dbReference type="Gene3D" id="2.130.10.10">
    <property type="entry name" value="YVTN repeat-like/Quinoprotein amine dehydrogenase"/>
    <property type="match status" value="4"/>
</dbReference>
<sequence length="1051" mass="116580">MVSQRLISGKMVAALAICVSTLSSFSHSAFALEDTVNPELFDKMEYRFIGPYRGGRSVAVTGVEGNSNLYFMGTAGGGVWKTENAGLSWTAISDKTFKVGSIGAIAVAPSDPNVIYVGTGEGPIRGVTTSHGKGVYKSTDGGETWKLVGLDKRGQIPKIRIHPTNPDIAWAAVQGNIWGPNEERGIFKTIDGGKTWQHVLKVNVDTGAADLAIDPSNPRILYASMWHHGRTPWFIKSGGEGGGLYKSTDGGESWDKLEKGLPTLIGKVGVDIAASNPKRLYAIVEAEEGGVYRSDDAGKSWSLMNGDNILKARAWYYNHIKVDPNDENTLYVMNVQLHKSIDGGKTFETVSLPHGDTHDMWINPENSLNMINANDGGATVTFDGGESWSSIYNQPTAQFYRVITDNLNPYYVYGGQQDNSTMATPSQTWGDGMGIEDQFAVGGGESAHIAFNPDDPTLIYATTINGTLTEYNRDTGLTRPIMPYPEYVFGRNARDQKYRTNWNAPVVVSKHDPDTVYYGTQMILKTTDRGVNWQEISPDLTRNEPEKQGLNGGPITNEQAGAEYYNTVFYIAESAVNKGELWVGADDGKLHITRDEGKNWKDVTPHKKEAQVNAIELSPHAQGRAYVAVAGYKLNDYTPYIYKTDNYGKRWKRIDEGLPEDAFVRVVREDTEREGMLFAGTESGMFISFDDGKHWQELDLNLPPVAITDMQVKGDDLVIATQGRGFWILDDIAPLREVHKSLDNEALFQFEPVDGIRLLSGGGMTDQPQAKNPPRGATFRYYLKDALEEEQTLRIDIFNADNELVRTLSSAPSAFEKCAKGNEDVRSPVKFKHPATKAGYNEFVWDLRREPLNCIENVKLFGGWNGARVMPGDYKAKITVGEQAQTRAFKVLPDPREEADKAQLQVVEKSIQATESLLNDLFAHLQKARDVRAQLNGVSEDNVMLASDVSASIERIVSAIDDWEALVIQPKHQTFEDDINWPNMLDRQVRFLMDNFDRTGAPAQAGALKRLEDLEAKWQQYKVQLETLFGEEVKPLNEKLSKQGAFDLESL</sequence>
<comment type="caution">
    <text evidence="4">The sequence shown here is derived from an EMBL/GenBank/DDBJ whole genome shotgun (WGS) entry which is preliminary data.</text>
</comment>
<dbReference type="AlphaFoldDB" id="A0A0B3Y765"/>
<keyword evidence="2" id="KW-0732">Signal</keyword>
<dbReference type="CDD" id="cd15482">
    <property type="entry name" value="Sialidase_non-viral"/>
    <property type="match status" value="2"/>
</dbReference>
<dbReference type="OrthoDB" id="5664384at2"/>
<feature type="domain" description="Sortilin N-terminal" evidence="3">
    <location>
        <begin position="135"/>
        <end position="260"/>
    </location>
</feature>
<proteinExistence type="predicted"/>
<evidence type="ECO:0000256" key="2">
    <source>
        <dbReference type="SAM" id="SignalP"/>
    </source>
</evidence>
<accession>A0A0B3Y765</accession>
<dbReference type="PANTHER" id="PTHR12106:SF27">
    <property type="entry name" value="SORTILIN-RELATED RECEPTOR"/>
    <property type="match status" value="1"/>
</dbReference>
<dbReference type="EMBL" id="JWLW01000066">
    <property type="protein sequence ID" value="KHT44646.1"/>
    <property type="molecule type" value="Genomic_DNA"/>
</dbReference>
<dbReference type="RefSeq" id="WP_039223458.1">
    <property type="nucleotide sequence ID" value="NZ_JWLW01000066.1"/>
</dbReference>
<dbReference type="GO" id="GO:0016787">
    <property type="term" value="F:hydrolase activity"/>
    <property type="evidence" value="ECO:0007669"/>
    <property type="project" value="UniProtKB-KW"/>
</dbReference>
<keyword evidence="1" id="KW-0677">Repeat</keyword>
<dbReference type="InterPro" id="IPR036278">
    <property type="entry name" value="Sialidase_sf"/>
</dbReference>
<gene>
    <name evidence="4" type="ORF">RJ41_17485</name>
</gene>
<evidence type="ECO:0000313" key="4">
    <source>
        <dbReference type="EMBL" id="KHT44646.1"/>
    </source>
</evidence>
<evidence type="ECO:0000259" key="3">
    <source>
        <dbReference type="Pfam" id="PF15902"/>
    </source>
</evidence>
<protein>
    <submittedName>
        <fullName evidence="4">Glycosyl hydrolase</fullName>
    </submittedName>
</protein>
<feature type="chain" id="PRO_5002087002" evidence="2">
    <location>
        <begin position="32"/>
        <end position="1051"/>
    </location>
</feature>